<dbReference type="InterPro" id="IPR036291">
    <property type="entry name" value="NAD(P)-bd_dom_sf"/>
</dbReference>
<keyword evidence="7" id="KW-1185">Reference proteome</keyword>
<keyword evidence="4" id="KW-0560">Oxidoreductase</keyword>
<feature type="domain" description="Alcohol dehydrogenase-like N-terminal" evidence="5">
    <location>
        <begin position="32"/>
        <end position="98"/>
    </location>
</feature>
<organism evidence="6 7">
    <name type="scientific">Aspergillus brasiliensis (strain CBS 101740 / IMI 381727 / IBT 21946)</name>
    <dbReference type="NCBI Taxonomy" id="767769"/>
    <lineage>
        <taxon>Eukaryota</taxon>
        <taxon>Fungi</taxon>
        <taxon>Dikarya</taxon>
        <taxon>Ascomycota</taxon>
        <taxon>Pezizomycotina</taxon>
        <taxon>Eurotiomycetes</taxon>
        <taxon>Eurotiomycetidae</taxon>
        <taxon>Eurotiales</taxon>
        <taxon>Aspergillaceae</taxon>
        <taxon>Aspergillus</taxon>
        <taxon>Aspergillus subgen. Circumdati</taxon>
    </lineage>
</organism>
<dbReference type="AlphaFoldDB" id="A0A1L9UZ51"/>
<gene>
    <name evidence="6" type="ORF">ASPBRDRAFT_49952</name>
</gene>
<dbReference type="Pfam" id="PF08240">
    <property type="entry name" value="ADH_N"/>
    <property type="match status" value="1"/>
</dbReference>
<dbReference type="InterPro" id="IPR047122">
    <property type="entry name" value="Trans-enoyl_RdTase-like"/>
</dbReference>
<dbReference type="GO" id="GO:0000166">
    <property type="term" value="F:nucleotide binding"/>
    <property type="evidence" value="ECO:0007669"/>
    <property type="project" value="UniProtKB-KW"/>
</dbReference>
<dbReference type="GeneID" id="93578940"/>
<dbReference type="PANTHER" id="PTHR45348">
    <property type="entry name" value="HYPOTHETICAL OXIDOREDUCTASE (EUROFUNG)"/>
    <property type="match status" value="1"/>
</dbReference>
<dbReference type="OrthoDB" id="48317at2759"/>
<name>A0A1L9UZ51_ASPBC</name>
<evidence type="ECO:0000256" key="3">
    <source>
        <dbReference type="ARBA" id="ARBA00022857"/>
    </source>
</evidence>
<dbReference type="SUPFAM" id="SSF51735">
    <property type="entry name" value="NAD(P)-binding Rossmann-fold domains"/>
    <property type="match status" value="1"/>
</dbReference>
<dbReference type="CDD" id="cd08249">
    <property type="entry name" value="enoyl_reductase_like"/>
    <property type="match status" value="1"/>
</dbReference>
<evidence type="ECO:0000313" key="6">
    <source>
        <dbReference type="EMBL" id="OJJ76948.1"/>
    </source>
</evidence>
<dbReference type="VEuPathDB" id="FungiDB:ASPBRDRAFT_49952"/>
<evidence type="ECO:0000256" key="2">
    <source>
        <dbReference type="ARBA" id="ARBA00022741"/>
    </source>
</evidence>
<dbReference type="GO" id="GO:0016651">
    <property type="term" value="F:oxidoreductase activity, acting on NAD(P)H"/>
    <property type="evidence" value="ECO:0007669"/>
    <property type="project" value="InterPro"/>
</dbReference>
<dbReference type="InterPro" id="IPR013154">
    <property type="entry name" value="ADH-like_N"/>
</dbReference>
<accession>A0A1L9UZ51</accession>
<dbReference type="Proteomes" id="UP000184499">
    <property type="component" value="Unassembled WGS sequence"/>
</dbReference>
<keyword evidence="3" id="KW-0521">NADP</keyword>
<dbReference type="EMBL" id="KV878679">
    <property type="protein sequence ID" value="OJJ76948.1"/>
    <property type="molecule type" value="Genomic_DNA"/>
</dbReference>
<evidence type="ECO:0000256" key="1">
    <source>
        <dbReference type="ARBA" id="ARBA00008072"/>
    </source>
</evidence>
<evidence type="ECO:0000313" key="7">
    <source>
        <dbReference type="Proteomes" id="UP000184499"/>
    </source>
</evidence>
<sequence>MVARWNTHLAVVTQGPKNARLVTDRPMPRLRDGYILVRVVTVALNPTDWKHIDIVPTKNCTMGCDFAGIVEDVGPKVAKSFQKGDRVTDGAFGQYVVVNRNAQLVISDGMRWEDACTIGVGYTTTGQSVYQNLGLTMPGQPRSFSPKMILICGGPTATGTLAIQYAKLSWNNFDMVEEFEVNMVFDYTKPNAAAEIRKYTRDNLKLCFDTVAMTASAQFCAEL</sequence>
<dbReference type="RefSeq" id="XP_067484195.1">
    <property type="nucleotide sequence ID" value="XM_067626452.1"/>
</dbReference>
<comment type="similarity">
    <text evidence="1">Belongs to the zinc-containing alcohol dehydrogenase family.</text>
</comment>
<dbReference type="SUPFAM" id="SSF50129">
    <property type="entry name" value="GroES-like"/>
    <property type="match status" value="1"/>
</dbReference>
<reference evidence="7" key="1">
    <citation type="journal article" date="2017" name="Genome Biol.">
        <title>Comparative genomics reveals high biological diversity and specific adaptations in the industrially and medically important fungal genus Aspergillus.</title>
        <authorList>
            <person name="de Vries R.P."/>
            <person name="Riley R."/>
            <person name="Wiebenga A."/>
            <person name="Aguilar-Osorio G."/>
            <person name="Amillis S."/>
            <person name="Uchima C.A."/>
            <person name="Anderluh G."/>
            <person name="Asadollahi M."/>
            <person name="Askin M."/>
            <person name="Barry K."/>
            <person name="Battaglia E."/>
            <person name="Bayram O."/>
            <person name="Benocci T."/>
            <person name="Braus-Stromeyer S.A."/>
            <person name="Caldana C."/>
            <person name="Canovas D."/>
            <person name="Cerqueira G.C."/>
            <person name="Chen F."/>
            <person name="Chen W."/>
            <person name="Choi C."/>
            <person name="Clum A."/>
            <person name="Dos Santos R.A."/>
            <person name="Damasio A.R."/>
            <person name="Diallinas G."/>
            <person name="Emri T."/>
            <person name="Fekete E."/>
            <person name="Flipphi M."/>
            <person name="Freyberg S."/>
            <person name="Gallo A."/>
            <person name="Gournas C."/>
            <person name="Habgood R."/>
            <person name="Hainaut M."/>
            <person name="Harispe M.L."/>
            <person name="Henrissat B."/>
            <person name="Hilden K.S."/>
            <person name="Hope R."/>
            <person name="Hossain A."/>
            <person name="Karabika E."/>
            <person name="Karaffa L."/>
            <person name="Karanyi Z."/>
            <person name="Krasevec N."/>
            <person name="Kuo A."/>
            <person name="Kusch H."/>
            <person name="LaButti K."/>
            <person name="Lagendijk E.L."/>
            <person name="Lapidus A."/>
            <person name="Levasseur A."/>
            <person name="Lindquist E."/>
            <person name="Lipzen A."/>
            <person name="Logrieco A.F."/>
            <person name="MacCabe A."/>
            <person name="Maekelae M.R."/>
            <person name="Malavazi I."/>
            <person name="Melin P."/>
            <person name="Meyer V."/>
            <person name="Mielnichuk N."/>
            <person name="Miskei M."/>
            <person name="Molnar A.P."/>
            <person name="Mule G."/>
            <person name="Ngan C.Y."/>
            <person name="Orejas M."/>
            <person name="Orosz E."/>
            <person name="Ouedraogo J.P."/>
            <person name="Overkamp K.M."/>
            <person name="Park H.-S."/>
            <person name="Perrone G."/>
            <person name="Piumi F."/>
            <person name="Punt P.J."/>
            <person name="Ram A.F."/>
            <person name="Ramon A."/>
            <person name="Rauscher S."/>
            <person name="Record E."/>
            <person name="Riano-Pachon D.M."/>
            <person name="Robert V."/>
            <person name="Roehrig J."/>
            <person name="Ruller R."/>
            <person name="Salamov A."/>
            <person name="Salih N.S."/>
            <person name="Samson R.A."/>
            <person name="Sandor E."/>
            <person name="Sanguinetti M."/>
            <person name="Schuetze T."/>
            <person name="Sepcic K."/>
            <person name="Shelest E."/>
            <person name="Sherlock G."/>
            <person name="Sophianopoulou V."/>
            <person name="Squina F.M."/>
            <person name="Sun H."/>
            <person name="Susca A."/>
            <person name="Todd R.B."/>
            <person name="Tsang A."/>
            <person name="Unkles S.E."/>
            <person name="van de Wiele N."/>
            <person name="van Rossen-Uffink D."/>
            <person name="Oliveira J.V."/>
            <person name="Vesth T.C."/>
            <person name="Visser J."/>
            <person name="Yu J.-H."/>
            <person name="Zhou M."/>
            <person name="Andersen M.R."/>
            <person name="Archer D.B."/>
            <person name="Baker S.E."/>
            <person name="Benoit I."/>
            <person name="Brakhage A.A."/>
            <person name="Braus G.H."/>
            <person name="Fischer R."/>
            <person name="Frisvad J.C."/>
            <person name="Goldman G.H."/>
            <person name="Houbraken J."/>
            <person name="Oakley B."/>
            <person name="Pocsi I."/>
            <person name="Scazzocchio C."/>
            <person name="Seiboth B."/>
            <person name="vanKuyk P.A."/>
            <person name="Wortman J."/>
            <person name="Dyer P.S."/>
            <person name="Grigoriev I.V."/>
        </authorList>
    </citation>
    <scope>NUCLEOTIDE SEQUENCE [LARGE SCALE GENOMIC DNA]</scope>
    <source>
        <strain evidence="7">CBS 101740 / IMI 381727 / IBT 21946</strain>
    </source>
</reference>
<dbReference type="STRING" id="767769.A0A1L9UZ51"/>
<keyword evidence="2" id="KW-0547">Nucleotide-binding</keyword>
<dbReference type="PANTHER" id="PTHR45348:SF2">
    <property type="entry name" value="ZINC-TYPE ALCOHOL DEHYDROGENASE-LIKE PROTEIN C2E1P3.01"/>
    <property type="match status" value="1"/>
</dbReference>
<dbReference type="InterPro" id="IPR011032">
    <property type="entry name" value="GroES-like_sf"/>
</dbReference>
<evidence type="ECO:0000256" key="4">
    <source>
        <dbReference type="ARBA" id="ARBA00023002"/>
    </source>
</evidence>
<proteinExistence type="inferred from homology"/>
<protein>
    <recommendedName>
        <fullName evidence="5">Alcohol dehydrogenase-like N-terminal domain-containing protein</fullName>
    </recommendedName>
</protein>
<dbReference type="Gene3D" id="3.90.180.10">
    <property type="entry name" value="Medium-chain alcohol dehydrogenases, catalytic domain"/>
    <property type="match status" value="1"/>
</dbReference>
<evidence type="ECO:0000259" key="5">
    <source>
        <dbReference type="Pfam" id="PF08240"/>
    </source>
</evidence>
<dbReference type="Gene3D" id="3.40.50.720">
    <property type="entry name" value="NAD(P)-binding Rossmann-like Domain"/>
    <property type="match status" value="1"/>
</dbReference>